<dbReference type="RefSeq" id="WP_166851416.1">
    <property type="nucleotide sequence ID" value="NZ_JAAONY010000001.1"/>
</dbReference>
<reference evidence="2 3" key="1">
    <citation type="submission" date="2020-08" db="EMBL/GenBank/DDBJ databases">
        <title>Genomic Encyclopedia of Type Strains, Phase IV (KMG-IV): sequencing the most valuable type-strain genomes for metagenomic binning, comparative biology and taxonomic classification.</title>
        <authorList>
            <person name="Goeker M."/>
        </authorList>
    </citation>
    <scope>NUCLEOTIDE SEQUENCE [LARGE SCALE GENOMIC DNA]</scope>
    <source>
        <strain evidence="2 3">DSM 22368</strain>
    </source>
</reference>
<dbReference type="EMBL" id="JACHHT010000001">
    <property type="protein sequence ID" value="MBB6520387.1"/>
    <property type="molecule type" value="Genomic_DNA"/>
</dbReference>
<gene>
    <name evidence="2" type="ORF">HNR48_000665</name>
</gene>
<comment type="caution">
    <text evidence="2">The sequence shown here is derived from an EMBL/GenBank/DDBJ whole genome shotgun (WGS) entry which is preliminary data.</text>
</comment>
<proteinExistence type="predicted"/>
<feature type="compositionally biased region" description="Basic and acidic residues" evidence="1">
    <location>
        <begin position="64"/>
        <end position="73"/>
    </location>
</feature>
<evidence type="ECO:0000313" key="2">
    <source>
        <dbReference type="EMBL" id="MBB6520387.1"/>
    </source>
</evidence>
<accession>A0A7X0JQM4</accession>
<sequence length="73" mass="8684">MSYLPLLMFLGLGLRPLLEATGLYHLFQAILLKRDDAAWEKINKTHRQKVNQKERSNSLKQRRVKDPRLPKNW</sequence>
<keyword evidence="3" id="KW-1185">Reference proteome</keyword>
<dbReference type="Proteomes" id="UP000528457">
    <property type="component" value="Unassembled WGS sequence"/>
</dbReference>
<evidence type="ECO:0000313" key="3">
    <source>
        <dbReference type="Proteomes" id="UP000528457"/>
    </source>
</evidence>
<organism evidence="2 3">
    <name type="scientific">Pseudoteredinibacter isoporae</name>
    <dbReference type="NCBI Taxonomy" id="570281"/>
    <lineage>
        <taxon>Bacteria</taxon>
        <taxon>Pseudomonadati</taxon>
        <taxon>Pseudomonadota</taxon>
        <taxon>Gammaproteobacteria</taxon>
        <taxon>Cellvibrionales</taxon>
        <taxon>Cellvibrionaceae</taxon>
        <taxon>Pseudoteredinibacter</taxon>
    </lineage>
</organism>
<dbReference type="InParanoid" id="A0A7X0JQM4"/>
<evidence type="ECO:0000256" key="1">
    <source>
        <dbReference type="SAM" id="MobiDB-lite"/>
    </source>
</evidence>
<name>A0A7X0JQM4_9GAMM</name>
<dbReference type="AlphaFoldDB" id="A0A7X0JQM4"/>
<feature type="region of interest" description="Disordered" evidence="1">
    <location>
        <begin position="46"/>
        <end position="73"/>
    </location>
</feature>
<protein>
    <submittedName>
        <fullName evidence="2">Uncharacterized protein</fullName>
    </submittedName>
</protein>